<dbReference type="RefSeq" id="WP_166948505.1">
    <property type="nucleotide sequence ID" value="NZ_JAASQI010000001.1"/>
</dbReference>
<evidence type="ECO:0000313" key="3">
    <source>
        <dbReference type="Proteomes" id="UP001429580"/>
    </source>
</evidence>
<name>A0ABX0UUY3_9HYPH</name>
<dbReference type="EMBL" id="JAASQI010000001">
    <property type="protein sequence ID" value="NIJ56768.1"/>
    <property type="molecule type" value="Genomic_DNA"/>
</dbReference>
<evidence type="ECO:0000313" key="2">
    <source>
        <dbReference type="EMBL" id="NIJ56768.1"/>
    </source>
</evidence>
<dbReference type="Proteomes" id="UP001429580">
    <property type="component" value="Unassembled WGS sequence"/>
</dbReference>
<gene>
    <name evidence="2" type="ORF">FHS82_000581</name>
</gene>
<keyword evidence="3" id="KW-1185">Reference proteome</keyword>
<organism evidence="2 3">
    <name type="scientific">Pseudochelatococcus lubricantis</name>
    <dbReference type="NCBI Taxonomy" id="1538102"/>
    <lineage>
        <taxon>Bacteria</taxon>
        <taxon>Pseudomonadati</taxon>
        <taxon>Pseudomonadota</taxon>
        <taxon>Alphaproteobacteria</taxon>
        <taxon>Hyphomicrobiales</taxon>
        <taxon>Chelatococcaceae</taxon>
        <taxon>Pseudochelatococcus</taxon>
    </lineage>
</organism>
<feature type="region of interest" description="Disordered" evidence="1">
    <location>
        <begin position="172"/>
        <end position="246"/>
    </location>
</feature>
<reference evidence="2 3" key="1">
    <citation type="submission" date="2020-03" db="EMBL/GenBank/DDBJ databases">
        <title>Genomic Encyclopedia of Type Strains, Phase IV (KMG-IV): sequencing the most valuable type-strain genomes for metagenomic binning, comparative biology and taxonomic classification.</title>
        <authorList>
            <person name="Goeker M."/>
        </authorList>
    </citation>
    <scope>NUCLEOTIDE SEQUENCE [LARGE SCALE GENOMIC DNA]</scope>
    <source>
        <strain evidence="2 3">DSM 103870</strain>
    </source>
</reference>
<protein>
    <submittedName>
        <fullName evidence="2">Uncharacterized protein</fullName>
    </submittedName>
</protein>
<accession>A0ABX0UUY3</accession>
<comment type="caution">
    <text evidence="2">The sequence shown here is derived from an EMBL/GenBank/DDBJ whole genome shotgun (WGS) entry which is preliminary data.</text>
</comment>
<feature type="compositionally biased region" description="Low complexity" evidence="1">
    <location>
        <begin position="226"/>
        <end position="240"/>
    </location>
</feature>
<proteinExistence type="predicted"/>
<evidence type="ECO:0000256" key="1">
    <source>
        <dbReference type="SAM" id="MobiDB-lite"/>
    </source>
</evidence>
<sequence length="647" mass="69656">MITPPLSPVSHISIPVSLSEFAEDKTSVQVRHSGTFFTKRKGGATLSQPASPRAADGVLDAANGGRGLQGWKARQAAGEKLFAKLDREYQQLLAKIDAQSAAMIAMLRQATETRGEATQAGPQGEPLQQDAVAMKDVCVQAGIEGRRTPGEGIPSQSFSEDVNVSHSGLLNRTASDSVRGHPGVRGGGDLSLVGPSRPQPRLPDSGEPSHGDDELPVMPAVSPAQTGEPTAAAGAASRPRAGSEEINASSRPAYKILFHWEDLPGGDGKPVSLLAVKDLLESLSGPGRMAKKLKNKLAGTPRFNQEKQLLIDGTPLCIKFGGKGAEMARYEAGIAYRGLLEAYRAYAEQANPDRAGNLEHVKEFLGTVEAGDRFKEKRLLLEKYDEDRIARSLKSYFDNGPTDDMNAYAVGEYDDNNDNTHKFVILKNPSYNNTGQKISGNAVDLRAGNILASRIEAQVNGGDWGRAKNTRVTGGLGGIWEGFKAFWRNDEVARARDGKLLHVISTRPVTAPAANITISSGVGKLGDAVDAAAKTDVIMKDNLSRLSVNQLLYMRDDIKARIEHFKASKDAFINSRYKVVFPGKENDMPTLTHVNLAHWMPAKPPAGLQGADEKAYKEVQQETLSGNINALYEMCNLVNDTLNSKQG</sequence>